<keyword evidence="6" id="KW-0554">One-carbon metabolism</keyword>
<evidence type="ECO:0000256" key="9">
    <source>
        <dbReference type="ARBA" id="ARBA00022741"/>
    </source>
</evidence>
<keyword evidence="11" id="KW-0460">Magnesium</keyword>
<evidence type="ECO:0000259" key="14">
    <source>
        <dbReference type="Pfam" id="PF00438"/>
    </source>
</evidence>
<dbReference type="Proteomes" id="UP000276133">
    <property type="component" value="Unassembled WGS sequence"/>
</dbReference>
<dbReference type="SUPFAM" id="SSF55973">
    <property type="entry name" value="S-adenosylmethionine synthetase"/>
    <property type="match status" value="2"/>
</dbReference>
<proteinExistence type="inferred from homology"/>
<feature type="domain" description="S-adenosylmethionine synthetase N-terminal" evidence="14">
    <location>
        <begin position="14"/>
        <end position="67"/>
    </location>
</feature>
<keyword evidence="12" id="KW-0630">Potassium</keyword>
<dbReference type="Gene3D" id="3.30.300.10">
    <property type="match status" value="2"/>
</dbReference>
<dbReference type="FunFam" id="3.30.300.10:FF:000003">
    <property type="entry name" value="S-adenosylmethionine synthase"/>
    <property type="match status" value="1"/>
</dbReference>
<dbReference type="OrthoDB" id="5852090at2759"/>
<sequence>MNHINQANTENDAFLFTSESIGEDHQDKISDQINDSVLDAHLAHNLDTRVTCESSCKIGVGNLNRDIAQNFILTGADDEALMLSHATGETKECMPLTMVLAHKLNKAFGDARRCGLVPWARPDIKTRVTVEYKNIRGNCVPIRIYSVVISTQHSPEVTIEKIRQDLMEHVIKPTIPAHYLDEKTIYHLNPSGFGIVKFGSNQTCF</sequence>
<dbReference type="GO" id="GO:0006730">
    <property type="term" value="P:one-carbon metabolic process"/>
    <property type="evidence" value="ECO:0007669"/>
    <property type="project" value="UniProtKB-KW"/>
</dbReference>
<evidence type="ECO:0000256" key="6">
    <source>
        <dbReference type="ARBA" id="ARBA00022563"/>
    </source>
</evidence>
<feature type="domain" description="S-adenosylmethionine synthetase central" evidence="15">
    <location>
        <begin position="74"/>
        <end position="192"/>
    </location>
</feature>
<dbReference type="Pfam" id="PF00438">
    <property type="entry name" value="S-AdoMet_synt_N"/>
    <property type="match status" value="1"/>
</dbReference>
<dbReference type="InterPro" id="IPR022629">
    <property type="entry name" value="S-AdoMet_synt_central"/>
</dbReference>
<evidence type="ECO:0000313" key="17">
    <source>
        <dbReference type="Proteomes" id="UP000276133"/>
    </source>
</evidence>
<evidence type="ECO:0000256" key="12">
    <source>
        <dbReference type="ARBA" id="ARBA00022958"/>
    </source>
</evidence>
<evidence type="ECO:0000256" key="3">
    <source>
        <dbReference type="ARBA" id="ARBA00005224"/>
    </source>
</evidence>
<evidence type="ECO:0000256" key="4">
    <source>
        <dbReference type="ARBA" id="ARBA00009685"/>
    </source>
</evidence>
<dbReference type="InterPro" id="IPR022636">
    <property type="entry name" value="S-AdoMet_synthetase_sfam"/>
</dbReference>
<name>A0A3M7QJX4_BRAPC</name>
<comment type="similarity">
    <text evidence="4">Belongs to the AdoMet synthase family.</text>
</comment>
<reference evidence="16 17" key="1">
    <citation type="journal article" date="2018" name="Sci. Rep.">
        <title>Genomic signatures of local adaptation to the degree of environmental predictability in rotifers.</title>
        <authorList>
            <person name="Franch-Gras L."/>
            <person name="Hahn C."/>
            <person name="Garcia-Roger E.M."/>
            <person name="Carmona M.J."/>
            <person name="Serra M."/>
            <person name="Gomez A."/>
        </authorList>
    </citation>
    <scope>NUCLEOTIDE SEQUENCE [LARGE SCALE GENOMIC DNA]</scope>
    <source>
        <strain evidence="16">HYR1</strain>
    </source>
</reference>
<evidence type="ECO:0000256" key="11">
    <source>
        <dbReference type="ARBA" id="ARBA00022842"/>
    </source>
</evidence>
<evidence type="ECO:0000259" key="15">
    <source>
        <dbReference type="Pfam" id="PF02772"/>
    </source>
</evidence>
<organism evidence="16 17">
    <name type="scientific">Brachionus plicatilis</name>
    <name type="common">Marine rotifer</name>
    <name type="synonym">Brachionus muelleri</name>
    <dbReference type="NCBI Taxonomy" id="10195"/>
    <lineage>
        <taxon>Eukaryota</taxon>
        <taxon>Metazoa</taxon>
        <taxon>Spiralia</taxon>
        <taxon>Gnathifera</taxon>
        <taxon>Rotifera</taxon>
        <taxon>Eurotatoria</taxon>
        <taxon>Monogononta</taxon>
        <taxon>Pseudotrocha</taxon>
        <taxon>Ploima</taxon>
        <taxon>Brachionidae</taxon>
        <taxon>Brachionus</taxon>
    </lineage>
</organism>
<dbReference type="EC" id="2.5.1.6" evidence="5"/>
<comment type="pathway">
    <text evidence="3">Amino-acid biosynthesis; S-adenosyl-L-methionine biosynthesis; S-adenosyl-L-methionine from L-methionine: step 1/1.</text>
</comment>
<comment type="cofactor">
    <cofactor evidence="2">
        <name>K(+)</name>
        <dbReference type="ChEBI" id="CHEBI:29103"/>
    </cofactor>
</comment>
<dbReference type="STRING" id="10195.A0A3M7QJX4"/>
<dbReference type="InterPro" id="IPR022628">
    <property type="entry name" value="S-AdoMet_synt_N"/>
</dbReference>
<accession>A0A3M7QJX4</accession>
<evidence type="ECO:0000313" key="16">
    <source>
        <dbReference type="EMBL" id="RNA11747.1"/>
    </source>
</evidence>
<dbReference type="InterPro" id="IPR002133">
    <property type="entry name" value="S-AdoMet_synthetase"/>
</dbReference>
<evidence type="ECO:0000256" key="13">
    <source>
        <dbReference type="ARBA" id="ARBA00048344"/>
    </source>
</evidence>
<dbReference type="Pfam" id="PF02772">
    <property type="entry name" value="S-AdoMet_synt_M"/>
    <property type="match status" value="1"/>
</dbReference>
<dbReference type="GO" id="GO:0005524">
    <property type="term" value="F:ATP binding"/>
    <property type="evidence" value="ECO:0007669"/>
    <property type="project" value="UniProtKB-KW"/>
</dbReference>
<keyword evidence="9" id="KW-0547">Nucleotide-binding</keyword>
<evidence type="ECO:0000256" key="8">
    <source>
        <dbReference type="ARBA" id="ARBA00022723"/>
    </source>
</evidence>
<comment type="cofactor">
    <cofactor evidence="1">
        <name>Mg(2+)</name>
        <dbReference type="ChEBI" id="CHEBI:18420"/>
    </cofactor>
</comment>
<evidence type="ECO:0000256" key="2">
    <source>
        <dbReference type="ARBA" id="ARBA00001958"/>
    </source>
</evidence>
<keyword evidence="17" id="KW-1185">Reference proteome</keyword>
<evidence type="ECO:0000256" key="7">
    <source>
        <dbReference type="ARBA" id="ARBA00022679"/>
    </source>
</evidence>
<keyword evidence="10" id="KW-0067">ATP-binding</keyword>
<dbReference type="GO" id="GO:0004478">
    <property type="term" value="F:methionine adenosyltransferase activity"/>
    <property type="evidence" value="ECO:0007669"/>
    <property type="project" value="UniProtKB-EC"/>
</dbReference>
<dbReference type="PANTHER" id="PTHR11964">
    <property type="entry name" value="S-ADENOSYLMETHIONINE SYNTHETASE"/>
    <property type="match status" value="1"/>
</dbReference>
<keyword evidence="8" id="KW-0479">Metal-binding</keyword>
<dbReference type="AlphaFoldDB" id="A0A3M7QJX4"/>
<evidence type="ECO:0000256" key="1">
    <source>
        <dbReference type="ARBA" id="ARBA00001946"/>
    </source>
</evidence>
<evidence type="ECO:0000256" key="10">
    <source>
        <dbReference type="ARBA" id="ARBA00022840"/>
    </source>
</evidence>
<dbReference type="EMBL" id="REGN01005865">
    <property type="protein sequence ID" value="RNA11747.1"/>
    <property type="molecule type" value="Genomic_DNA"/>
</dbReference>
<gene>
    <name evidence="16" type="ORF">BpHYR1_042589</name>
</gene>
<keyword evidence="7 16" id="KW-0808">Transferase</keyword>
<protein>
    <recommendedName>
        <fullName evidence="5">methionine adenosyltransferase</fullName>
        <ecNumber evidence="5">2.5.1.6</ecNumber>
    </recommendedName>
</protein>
<comment type="caution">
    <text evidence="16">The sequence shown here is derived from an EMBL/GenBank/DDBJ whole genome shotgun (WGS) entry which is preliminary data.</text>
</comment>
<dbReference type="GO" id="GO:0006556">
    <property type="term" value="P:S-adenosylmethionine biosynthetic process"/>
    <property type="evidence" value="ECO:0007669"/>
    <property type="project" value="InterPro"/>
</dbReference>
<dbReference type="GO" id="GO:0046872">
    <property type="term" value="F:metal ion binding"/>
    <property type="evidence" value="ECO:0007669"/>
    <property type="project" value="UniProtKB-KW"/>
</dbReference>
<comment type="catalytic activity">
    <reaction evidence="13">
        <text>L-methionine + ATP + H2O = S-adenosyl-L-methionine + phosphate + diphosphate</text>
        <dbReference type="Rhea" id="RHEA:21080"/>
        <dbReference type="ChEBI" id="CHEBI:15377"/>
        <dbReference type="ChEBI" id="CHEBI:30616"/>
        <dbReference type="ChEBI" id="CHEBI:33019"/>
        <dbReference type="ChEBI" id="CHEBI:43474"/>
        <dbReference type="ChEBI" id="CHEBI:57844"/>
        <dbReference type="ChEBI" id="CHEBI:59789"/>
        <dbReference type="EC" id="2.5.1.6"/>
    </reaction>
</comment>
<evidence type="ECO:0000256" key="5">
    <source>
        <dbReference type="ARBA" id="ARBA00012828"/>
    </source>
</evidence>